<dbReference type="InterPro" id="IPR034660">
    <property type="entry name" value="DinB/YfiT-like"/>
</dbReference>
<comment type="caution">
    <text evidence="4">The sequence shown here is derived from an EMBL/GenBank/DDBJ whole genome shotgun (WGS) entry which is preliminary data.</text>
</comment>
<name>A0A433WJM4_9BACT</name>
<proteinExistence type="inferred from homology"/>
<reference evidence="4" key="1">
    <citation type="submission" date="2020-05" db="EMBL/GenBank/DDBJ databases">
        <title>Chitinophaga laudate sp. nov., isolated from a tropical peat swamp.</title>
        <authorList>
            <person name="Goh C.B.S."/>
            <person name="Lee M.S."/>
            <person name="Parimannan S."/>
            <person name="Pasbakhsh P."/>
            <person name="Yule C.M."/>
            <person name="Rajandas H."/>
            <person name="Loke S."/>
            <person name="Croft L."/>
            <person name="Tan J.B.L."/>
        </authorList>
    </citation>
    <scope>NUCLEOTIDE SEQUENCE</scope>
    <source>
        <strain evidence="4">Mgbs1</strain>
    </source>
</reference>
<sequence length="163" mass="18669">MSLIQSLLKEMDEESVTTRKMLERLPADKYDWQPHPKSMKLLRLATHIAELPGWVKMTLTTSELDTATFDYNPSPLKNNDELLAYFATTMAEGRSQLTAAVPEQLEEMWTLREGDVIHKTYTKAEVIRMVYSQIVHHRAQLGVYLRLLEVPVPGSYGPSADEY</sequence>
<dbReference type="InterPro" id="IPR007837">
    <property type="entry name" value="DinB"/>
</dbReference>
<feature type="binding site" evidence="3">
    <location>
        <position position="47"/>
    </location>
    <ligand>
        <name>a divalent metal cation</name>
        <dbReference type="ChEBI" id="CHEBI:60240"/>
    </ligand>
</feature>
<keyword evidence="2 3" id="KW-0479">Metal-binding</keyword>
<protein>
    <submittedName>
        <fullName evidence="4">DinB family protein</fullName>
    </submittedName>
</protein>
<dbReference type="OrthoDB" id="119432at2"/>
<comment type="similarity">
    <text evidence="1">Belongs to the DinB family.</text>
</comment>
<dbReference type="GO" id="GO:0046872">
    <property type="term" value="F:metal ion binding"/>
    <property type="evidence" value="ECO:0007669"/>
    <property type="project" value="UniProtKB-KW"/>
</dbReference>
<gene>
    <name evidence="4" type="ORF">ECE50_002310</name>
</gene>
<dbReference type="AlphaFoldDB" id="A0A433WJM4"/>
<evidence type="ECO:0000313" key="4">
    <source>
        <dbReference type="EMBL" id="NSL85647.1"/>
    </source>
</evidence>
<evidence type="ECO:0000256" key="3">
    <source>
        <dbReference type="PIRSR" id="PIRSR607837-1"/>
    </source>
</evidence>
<evidence type="ECO:0000256" key="1">
    <source>
        <dbReference type="ARBA" id="ARBA00008635"/>
    </source>
</evidence>
<dbReference type="SUPFAM" id="SSF109854">
    <property type="entry name" value="DinB/YfiT-like putative metalloenzymes"/>
    <property type="match status" value="1"/>
</dbReference>
<accession>A0A433WJM4</accession>
<organism evidence="4 5">
    <name type="scientific">Chitinophaga solisilvae</name>
    <dbReference type="NCBI Taxonomy" id="1233460"/>
    <lineage>
        <taxon>Bacteria</taxon>
        <taxon>Pseudomonadati</taxon>
        <taxon>Bacteroidota</taxon>
        <taxon>Chitinophagia</taxon>
        <taxon>Chitinophagales</taxon>
        <taxon>Chitinophagaceae</taxon>
        <taxon>Chitinophaga</taxon>
    </lineage>
</organism>
<dbReference type="Proteomes" id="UP000281028">
    <property type="component" value="Unassembled WGS sequence"/>
</dbReference>
<feature type="binding site" evidence="3">
    <location>
        <position position="137"/>
    </location>
    <ligand>
        <name>a divalent metal cation</name>
        <dbReference type="ChEBI" id="CHEBI:60240"/>
    </ligand>
</feature>
<keyword evidence="5" id="KW-1185">Reference proteome</keyword>
<dbReference type="EMBL" id="RIAR02000001">
    <property type="protein sequence ID" value="NSL85647.1"/>
    <property type="molecule type" value="Genomic_DNA"/>
</dbReference>
<evidence type="ECO:0000313" key="5">
    <source>
        <dbReference type="Proteomes" id="UP000281028"/>
    </source>
</evidence>
<dbReference type="Gene3D" id="1.20.120.450">
    <property type="entry name" value="dinb family like domain"/>
    <property type="match status" value="1"/>
</dbReference>
<evidence type="ECO:0000256" key="2">
    <source>
        <dbReference type="ARBA" id="ARBA00022723"/>
    </source>
</evidence>
<dbReference type="Pfam" id="PF05163">
    <property type="entry name" value="DinB"/>
    <property type="match status" value="1"/>
</dbReference>